<dbReference type="PANTHER" id="PTHR35038">
    <property type="entry name" value="DISSIMILATORY SULFITE REDUCTASE SIRA"/>
    <property type="match status" value="1"/>
</dbReference>
<feature type="region of interest" description="Disordered" evidence="2">
    <location>
        <begin position="28"/>
        <end position="48"/>
    </location>
</feature>
<evidence type="ECO:0000256" key="1">
    <source>
        <dbReference type="ARBA" id="ARBA00022729"/>
    </source>
</evidence>
<dbReference type="Gene3D" id="1.10.1130.10">
    <property type="entry name" value="Flavocytochrome C3, Chain A"/>
    <property type="match status" value="2"/>
</dbReference>
<dbReference type="Pfam" id="PF17963">
    <property type="entry name" value="Big_9"/>
    <property type="match status" value="1"/>
</dbReference>
<organism evidence="4 5">
    <name type="scientific">Ferrimonas sediminum</name>
    <dbReference type="NCBI Taxonomy" id="718193"/>
    <lineage>
        <taxon>Bacteria</taxon>
        <taxon>Pseudomonadati</taxon>
        <taxon>Pseudomonadota</taxon>
        <taxon>Gammaproteobacteria</taxon>
        <taxon>Alteromonadales</taxon>
        <taxon>Ferrimonadaceae</taxon>
        <taxon>Ferrimonas</taxon>
    </lineage>
</organism>
<dbReference type="EMBL" id="FNEM01000007">
    <property type="protein sequence ID" value="SDJ33453.1"/>
    <property type="molecule type" value="Genomic_DNA"/>
</dbReference>
<dbReference type="PROSITE" id="PS51257">
    <property type="entry name" value="PROKAR_LIPOPROTEIN"/>
    <property type="match status" value="1"/>
</dbReference>
<evidence type="ECO:0000256" key="3">
    <source>
        <dbReference type="SAM" id="SignalP"/>
    </source>
</evidence>
<dbReference type="InterPro" id="IPR036280">
    <property type="entry name" value="Multihaem_cyt_sf"/>
</dbReference>
<evidence type="ECO:0000256" key="2">
    <source>
        <dbReference type="SAM" id="MobiDB-lite"/>
    </source>
</evidence>
<evidence type="ECO:0000313" key="4">
    <source>
        <dbReference type="EMBL" id="SDJ33453.1"/>
    </source>
</evidence>
<evidence type="ECO:0000313" key="5">
    <source>
        <dbReference type="Proteomes" id="UP000199527"/>
    </source>
</evidence>
<name>A0A1G8SW70_9GAMM</name>
<accession>A0A1G8SW70</accession>
<dbReference type="Proteomes" id="UP000199527">
    <property type="component" value="Unassembled WGS sequence"/>
</dbReference>
<gene>
    <name evidence="4" type="ORF">SAMN04488540_10730</name>
</gene>
<keyword evidence="5" id="KW-1185">Reference proteome</keyword>
<feature type="chain" id="PRO_5011592001" evidence="3">
    <location>
        <begin position="27"/>
        <end position="532"/>
    </location>
</feature>
<protein>
    <submittedName>
        <fullName evidence="4">Uncharacterized protein</fullName>
    </submittedName>
</protein>
<sequence>MKLYGAGLPLKTLTAAMLLSLLSACGSDSDSDSSTPTEPGNTAPVANPVEASATMGSKTLIDALANDSDADGHNLTLETVILLKGLGSASVHNNQVLFDPVEVGTTILSYAISDGNGGQAESTVTVVVSAQELSYVGSQACLSCHTDKKTYLETGHNFKLTKVDGDQEPLYPFTSISGALDLLDVDNTLGNPSSWADISYVIGGYMRSAMFIDNNGYILSGDKAGVGVAPKGGQVPYAFPYSANDTPDSHGFDYCGRCHTTGWKDYTEGSGDHRNLNRQDDMPGMGGTFALTGIQCEACHGAGRAHIQSPSKHNIVKIAEPRSTDDYLAQDMGFGKPIACAECHSTDDAVRRYPDYVSPHNQEFGGDSLEARLKVMTGFGPEGRRDGRGGRQAATELLGTDPDTGIAMGKKGGFTCSTCHNPHKSKVNQDKPGHEGAMARDCSDCHTKEFANASGSDIASAAHEFTAKCIDCHMPGNSHMFKIDLEGTKDDPRHFSADGDYVKPWLRAYDSCSGCHEDDYDERATRIGKIHL</sequence>
<proteinExistence type="predicted"/>
<dbReference type="Gene3D" id="2.60.40.2810">
    <property type="match status" value="1"/>
</dbReference>
<dbReference type="PANTHER" id="PTHR35038:SF8">
    <property type="entry name" value="C-TYPE POLYHEME CYTOCHROME OMCC"/>
    <property type="match status" value="1"/>
</dbReference>
<keyword evidence="1 3" id="KW-0732">Signal</keyword>
<feature type="signal peptide" evidence="3">
    <location>
        <begin position="1"/>
        <end position="26"/>
    </location>
</feature>
<reference evidence="5" key="1">
    <citation type="submission" date="2016-10" db="EMBL/GenBank/DDBJ databases">
        <authorList>
            <person name="Varghese N."/>
            <person name="Submissions S."/>
        </authorList>
    </citation>
    <scope>NUCLEOTIDE SEQUENCE [LARGE SCALE GENOMIC DNA]</scope>
    <source>
        <strain evidence="5">DSM 23317</strain>
    </source>
</reference>
<dbReference type="AlphaFoldDB" id="A0A1G8SW70"/>
<dbReference type="InterPro" id="IPR051829">
    <property type="entry name" value="Multiheme_Cytochr_ET"/>
</dbReference>
<dbReference type="SUPFAM" id="SSF48695">
    <property type="entry name" value="Multiheme cytochromes"/>
    <property type="match status" value="1"/>
</dbReference>